<comment type="caution">
    <text evidence="3">The sequence shown here is derived from an EMBL/GenBank/DDBJ whole genome shotgun (WGS) entry which is preliminary data.</text>
</comment>
<dbReference type="Pfam" id="PF13529">
    <property type="entry name" value="Peptidase_C39_2"/>
    <property type="match status" value="1"/>
</dbReference>
<keyword evidence="1" id="KW-1133">Transmembrane helix</keyword>
<accession>A0ABR7FWF4</accession>
<keyword evidence="1" id="KW-0472">Membrane</keyword>
<feature type="transmembrane region" description="Helical" evidence="1">
    <location>
        <begin position="7"/>
        <end position="29"/>
    </location>
</feature>
<name>A0ABR7FWF4_9FIRM</name>
<feature type="domain" description="Peptidase C39-like" evidence="2">
    <location>
        <begin position="81"/>
        <end position="244"/>
    </location>
</feature>
<evidence type="ECO:0000313" key="4">
    <source>
        <dbReference type="Proteomes" id="UP000628463"/>
    </source>
</evidence>
<organism evidence="3 4">
    <name type="scientific">Lachnospira hominis</name>
    <name type="common">ex Liu et al. 2021</name>
    <dbReference type="NCBI Taxonomy" id="2763051"/>
    <lineage>
        <taxon>Bacteria</taxon>
        <taxon>Bacillati</taxon>
        <taxon>Bacillota</taxon>
        <taxon>Clostridia</taxon>
        <taxon>Lachnospirales</taxon>
        <taxon>Lachnospiraceae</taxon>
        <taxon>Lachnospira</taxon>
    </lineage>
</organism>
<keyword evidence="1" id="KW-0812">Transmembrane</keyword>
<dbReference type="Proteomes" id="UP000628463">
    <property type="component" value="Unassembled WGS sequence"/>
</dbReference>
<keyword evidence="4" id="KW-1185">Reference proteome</keyword>
<reference evidence="3 4" key="1">
    <citation type="submission" date="2020-08" db="EMBL/GenBank/DDBJ databases">
        <title>Genome public.</title>
        <authorList>
            <person name="Liu C."/>
            <person name="Sun Q."/>
        </authorList>
    </citation>
    <scope>NUCLEOTIDE SEQUENCE [LARGE SCALE GENOMIC DNA]</scope>
    <source>
        <strain evidence="3 4">NSJ-43</strain>
    </source>
</reference>
<evidence type="ECO:0000256" key="1">
    <source>
        <dbReference type="SAM" id="Phobius"/>
    </source>
</evidence>
<gene>
    <name evidence="3" type="ORF">H8S01_00930</name>
</gene>
<protein>
    <submittedName>
        <fullName evidence="3">C39 family peptidase</fullName>
    </submittedName>
</protein>
<dbReference type="PANTHER" id="PTHR37806:SF1">
    <property type="entry name" value="PEPTIDASE C39-LIKE DOMAIN-CONTAINING PROTEIN"/>
    <property type="match status" value="1"/>
</dbReference>
<dbReference type="Gene3D" id="3.90.70.10">
    <property type="entry name" value="Cysteine proteinases"/>
    <property type="match status" value="1"/>
</dbReference>
<dbReference type="InterPro" id="IPR039564">
    <property type="entry name" value="Peptidase_C39-like"/>
</dbReference>
<dbReference type="EMBL" id="JACOPD010000001">
    <property type="protein sequence ID" value="MBC5679529.1"/>
    <property type="molecule type" value="Genomic_DNA"/>
</dbReference>
<sequence length="271" mass="30381">MKKAKRNILKIIILISSVAALIFVVTMYLDSSKDKNKNDASVVVSATSETSSQDFDYVYSDKHEYTTAAESSRNIPSKMQLDVPFISQEPDLPTGCEITSLAEVLHFYGFNVDKEILATNYLPMRDTADAGCFIDYFLGSPWDEHGSGCFAPAIVTAANSFLKNNNSNLTAHVISYSSVHSLFEYVAAGNPVIVWTSYDYSVKDITYREVPLSDGEYFSWPSYEHCVVLSGYNLTDRTVTFADPTYGIVTHTIDEFTDYYQKFFYQAAVIK</sequence>
<dbReference type="RefSeq" id="WP_021865916.1">
    <property type="nucleotide sequence ID" value="NZ_JACOPD010000001.1"/>
</dbReference>
<dbReference type="PANTHER" id="PTHR37806">
    <property type="entry name" value="LMO0724 PROTEIN"/>
    <property type="match status" value="1"/>
</dbReference>
<proteinExistence type="predicted"/>
<evidence type="ECO:0000259" key="2">
    <source>
        <dbReference type="Pfam" id="PF13529"/>
    </source>
</evidence>
<evidence type="ECO:0000313" key="3">
    <source>
        <dbReference type="EMBL" id="MBC5679529.1"/>
    </source>
</evidence>